<sequence>MSLKTVVRIIIDKVQAWGHINVRAGHRRTIEVTKDDYLTPRGDCIVGIKADRGLVDINPELKDIIRRDNAVVIVVFIVDEYLDLVIGMGSSKLTLGSRSKMIIRRSAYTDDSTLMIKANKAAIDLDRKLIDRLKRGAPLTMYIVGVDLEQVGATKGNGT</sequence>
<accession>A0A830EDL9</accession>
<dbReference type="Gene3D" id="2.60.120.630">
    <property type="entry name" value="mth639 domain like"/>
    <property type="match status" value="1"/>
</dbReference>
<dbReference type="PANTHER" id="PTHR40696:SF1">
    <property type="entry name" value="DUF371 DOMAIN-CONTAINING PROTEIN"/>
    <property type="match status" value="1"/>
</dbReference>
<reference evidence="1" key="2">
    <citation type="submission" date="2020-09" db="EMBL/GenBank/DDBJ databases">
        <authorList>
            <person name="Sun Q."/>
            <person name="Ohkuma M."/>
        </authorList>
    </citation>
    <scope>NUCLEOTIDE SEQUENCE</scope>
    <source>
        <strain evidence="1">JCM 11219</strain>
    </source>
</reference>
<dbReference type="InterPro" id="IPR007171">
    <property type="entry name" value="DUF371"/>
</dbReference>
<name>A0A830EDL9_9CREN</name>
<comment type="caution">
    <text evidence="1">The sequence shown here is derived from an EMBL/GenBank/DDBJ whole genome shotgun (WGS) entry which is preliminary data.</text>
</comment>
<proteinExistence type="predicted"/>
<evidence type="ECO:0000313" key="2">
    <source>
        <dbReference type="Proteomes" id="UP000657075"/>
    </source>
</evidence>
<evidence type="ECO:0000313" key="1">
    <source>
        <dbReference type="EMBL" id="GGI72567.1"/>
    </source>
</evidence>
<protein>
    <recommendedName>
        <fullName evidence="3">DUF371 domain-containing protein</fullName>
    </recommendedName>
</protein>
<dbReference type="AlphaFoldDB" id="A0A830EDL9"/>
<dbReference type="Pfam" id="PF04027">
    <property type="entry name" value="DUF371"/>
    <property type="match status" value="1"/>
</dbReference>
<dbReference type="Proteomes" id="UP000657075">
    <property type="component" value="Unassembled WGS sequence"/>
</dbReference>
<dbReference type="EMBL" id="BMNM01000002">
    <property type="protein sequence ID" value="GGI72567.1"/>
    <property type="molecule type" value="Genomic_DNA"/>
</dbReference>
<evidence type="ECO:0008006" key="3">
    <source>
        <dbReference type="Google" id="ProtNLM"/>
    </source>
</evidence>
<dbReference type="PANTHER" id="PTHR40696">
    <property type="entry name" value="DUF371 FAMILY PROTEIN"/>
    <property type="match status" value="1"/>
</dbReference>
<reference evidence="1" key="1">
    <citation type="journal article" date="2014" name="Int. J. Syst. Evol. Microbiol.">
        <title>Complete genome sequence of Corynebacterium casei LMG S-19264T (=DSM 44701T), isolated from a smear-ripened cheese.</title>
        <authorList>
            <consortium name="US DOE Joint Genome Institute (JGI-PGF)"/>
            <person name="Walter F."/>
            <person name="Albersmeier A."/>
            <person name="Kalinowski J."/>
            <person name="Ruckert C."/>
        </authorList>
    </citation>
    <scope>NUCLEOTIDE SEQUENCE</scope>
    <source>
        <strain evidence="1">JCM 11219</strain>
    </source>
</reference>
<gene>
    <name evidence="1" type="ORF">GCM10007112_06700</name>
</gene>
<dbReference type="InterPro" id="IPR023131">
    <property type="entry name" value="Mth639-like_dom_sf"/>
</dbReference>
<organism evidence="1 2">
    <name type="scientific">Vulcanisaeta souniana JCM 11219</name>
    <dbReference type="NCBI Taxonomy" id="1293586"/>
    <lineage>
        <taxon>Archaea</taxon>
        <taxon>Thermoproteota</taxon>
        <taxon>Thermoprotei</taxon>
        <taxon>Thermoproteales</taxon>
        <taxon>Thermoproteaceae</taxon>
        <taxon>Vulcanisaeta</taxon>
    </lineage>
</organism>